<accession>A0ABD2JD59</accession>
<keyword evidence="3" id="KW-1185">Reference proteome</keyword>
<reference evidence="2 3" key="1">
    <citation type="submission" date="2024-10" db="EMBL/GenBank/DDBJ databases">
        <authorList>
            <person name="Kim D."/>
        </authorList>
    </citation>
    <scope>NUCLEOTIDE SEQUENCE [LARGE SCALE GENOMIC DNA]</scope>
    <source>
        <strain evidence="2">BH-2024</strain>
    </source>
</reference>
<feature type="compositionally biased region" description="Basic and acidic residues" evidence="1">
    <location>
        <begin position="105"/>
        <end position="116"/>
    </location>
</feature>
<proteinExistence type="predicted"/>
<organism evidence="2 3">
    <name type="scientific">Heterodera trifolii</name>
    <dbReference type="NCBI Taxonomy" id="157864"/>
    <lineage>
        <taxon>Eukaryota</taxon>
        <taxon>Metazoa</taxon>
        <taxon>Ecdysozoa</taxon>
        <taxon>Nematoda</taxon>
        <taxon>Chromadorea</taxon>
        <taxon>Rhabditida</taxon>
        <taxon>Tylenchina</taxon>
        <taxon>Tylenchomorpha</taxon>
        <taxon>Tylenchoidea</taxon>
        <taxon>Heteroderidae</taxon>
        <taxon>Heteroderinae</taxon>
        <taxon>Heterodera</taxon>
    </lineage>
</organism>
<protein>
    <submittedName>
        <fullName evidence="2">Uncharacterized protein</fullName>
    </submittedName>
</protein>
<comment type="caution">
    <text evidence="2">The sequence shown here is derived from an EMBL/GenBank/DDBJ whole genome shotgun (WGS) entry which is preliminary data.</text>
</comment>
<gene>
    <name evidence="2" type="ORF">niasHT_021227</name>
</gene>
<name>A0ABD2JD59_9BILA</name>
<dbReference type="AlphaFoldDB" id="A0ABD2JD59"/>
<evidence type="ECO:0000313" key="2">
    <source>
        <dbReference type="EMBL" id="KAL3088418.1"/>
    </source>
</evidence>
<evidence type="ECO:0000256" key="1">
    <source>
        <dbReference type="SAM" id="MobiDB-lite"/>
    </source>
</evidence>
<dbReference type="EMBL" id="JBICBT010000999">
    <property type="protein sequence ID" value="KAL3088418.1"/>
    <property type="molecule type" value="Genomic_DNA"/>
</dbReference>
<feature type="region of interest" description="Disordered" evidence="1">
    <location>
        <begin position="82"/>
        <end position="160"/>
    </location>
</feature>
<evidence type="ECO:0000313" key="3">
    <source>
        <dbReference type="Proteomes" id="UP001620626"/>
    </source>
</evidence>
<feature type="compositionally biased region" description="Acidic residues" evidence="1">
    <location>
        <begin position="150"/>
        <end position="160"/>
    </location>
</feature>
<dbReference type="Proteomes" id="UP001620626">
    <property type="component" value="Unassembled WGS sequence"/>
</dbReference>
<sequence>MKLYVSTNNYTPNFKAQGQTLQRMALVLNGRQCFSHGQVYVAMSRVTQMDSIRVYAPFCQSGYGTHIENVVYHELLDLATQQPMTPNRRQMDVDNDPDEAIPDVGPREPDVEHDSDVAMPDVGPREQNVAEPVERDSENNTGANSHVPDELDSSFDDFFD</sequence>